<feature type="transmembrane region" description="Helical" evidence="2">
    <location>
        <begin position="162"/>
        <end position="183"/>
    </location>
</feature>
<keyword evidence="2" id="KW-0812">Transmembrane</keyword>
<evidence type="ECO:0000313" key="4">
    <source>
        <dbReference type="Proteomes" id="UP000663882"/>
    </source>
</evidence>
<dbReference type="AlphaFoldDB" id="A0A814KLZ0"/>
<dbReference type="OrthoDB" id="10018981at2759"/>
<proteinExistence type="predicted"/>
<keyword evidence="2" id="KW-0472">Membrane</keyword>
<gene>
    <name evidence="3" type="ORF">RFH988_LOCUS16837</name>
</gene>
<sequence>MYNHLLIILIGSNFLLLTTSLIIHKQRGKDREEICVKNHFQSIITNNLRVCYINNYRDRSIFIWFTIEQSLLNIFHAYRFTLRSIDEVSLSTTNIHILTNFTQLIDLNNSLHILNLDIGQYEICIDFQSYSKSYIYSPRNGCIFIRRGELLHRSFKQGSTQLFITLVISIVLFLIIGIIVQSIKVQRIRKHKQLSNDNNKTKSYEENQEQQYQNSSILSRESLKNQHHDQFVSKLFRRHIDQSDTSRMQQWICNRIFRHRTSIKNQKIKQLQQIQRRNKQILTPTSSMRKINIQKNHSSSIPTSTKYDIYTIPMNKLSRKISFYLTPSEEFELL</sequence>
<dbReference type="Proteomes" id="UP000663882">
    <property type="component" value="Unassembled WGS sequence"/>
</dbReference>
<name>A0A814KLZ0_9BILA</name>
<evidence type="ECO:0000313" key="3">
    <source>
        <dbReference type="EMBL" id="CAF1053053.1"/>
    </source>
</evidence>
<comment type="caution">
    <text evidence="3">The sequence shown here is derived from an EMBL/GenBank/DDBJ whole genome shotgun (WGS) entry which is preliminary data.</text>
</comment>
<accession>A0A814KLZ0</accession>
<dbReference type="EMBL" id="CAJNOO010000875">
    <property type="protein sequence ID" value="CAF1053053.1"/>
    <property type="molecule type" value="Genomic_DNA"/>
</dbReference>
<feature type="transmembrane region" description="Helical" evidence="2">
    <location>
        <begin position="6"/>
        <end position="23"/>
    </location>
</feature>
<evidence type="ECO:0000256" key="1">
    <source>
        <dbReference type="SAM" id="MobiDB-lite"/>
    </source>
</evidence>
<evidence type="ECO:0000256" key="2">
    <source>
        <dbReference type="SAM" id="Phobius"/>
    </source>
</evidence>
<feature type="region of interest" description="Disordered" evidence="1">
    <location>
        <begin position="191"/>
        <end position="211"/>
    </location>
</feature>
<protein>
    <submittedName>
        <fullName evidence="3">Uncharacterized protein</fullName>
    </submittedName>
</protein>
<reference evidence="3" key="1">
    <citation type="submission" date="2021-02" db="EMBL/GenBank/DDBJ databases">
        <authorList>
            <person name="Nowell W R."/>
        </authorList>
    </citation>
    <scope>NUCLEOTIDE SEQUENCE</scope>
</reference>
<organism evidence="3 4">
    <name type="scientific">Rotaria sordida</name>
    <dbReference type="NCBI Taxonomy" id="392033"/>
    <lineage>
        <taxon>Eukaryota</taxon>
        <taxon>Metazoa</taxon>
        <taxon>Spiralia</taxon>
        <taxon>Gnathifera</taxon>
        <taxon>Rotifera</taxon>
        <taxon>Eurotatoria</taxon>
        <taxon>Bdelloidea</taxon>
        <taxon>Philodinida</taxon>
        <taxon>Philodinidae</taxon>
        <taxon>Rotaria</taxon>
    </lineage>
</organism>
<keyword evidence="2" id="KW-1133">Transmembrane helix</keyword>